<dbReference type="AlphaFoldDB" id="A0A0R0CTU6"/>
<accession>A0A0R0CTU6</accession>
<gene>
    <name evidence="2" type="ORF">ABB29_11455</name>
</gene>
<feature type="region of interest" description="Disordered" evidence="1">
    <location>
        <begin position="1"/>
        <end position="22"/>
    </location>
</feature>
<dbReference type="PATRIC" id="fig|344882.3.peg.656"/>
<evidence type="ECO:0000313" key="2">
    <source>
        <dbReference type="EMBL" id="KRG69044.1"/>
    </source>
</evidence>
<name>A0A0R0CTU6_9GAMM</name>
<evidence type="ECO:0000256" key="1">
    <source>
        <dbReference type="SAM" id="MobiDB-lite"/>
    </source>
</evidence>
<organism evidence="2 3">
    <name type="scientific">Pseudoxanthomonas dokdonensis</name>
    <dbReference type="NCBI Taxonomy" id="344882"/>
    <lineage>
        <taxon>Bacteria</taxon>
        <taxon>Pseudomonadati</taxon>
        <taxon>Pseudomonadota</taxon>
        <taxon>Gammaproteobacteria</taxon>
        <taxon>Lysobacterales</taxon>
        <taxon>Lysobacteraceae</taxon>
        <taxon>Pseudoxanthomonas</taxon>
    </lineage>
</organism>
<comment type="caution">
    <text evidence="2">The sequence shown here is derived from an EMBL/GenBank/DDBJ whole genome shotgun (WGS) entry which is preliminary data.</text>
</comment>
<reference evidence="2 3" key="1">
    <citation type="submission" date="2015-05" db="EMBL/GenBank/DDBJ databases">
        <title>Genome sequencing and analysis of members of genus Stenotrophomonas.</title>
        <authorList>
            <person name="Patil P.P."/>
            <person name="Midha S."/>
            <person name="Patil P.B."/>
        </authorList>
    </citation>
    <scope>NUCLEOTIDE SEQUENCE [LARGE SCALE GENOMIC DNA]</scope>
    <source>
        <strain evidence="2 3">DSM 21858</strain>
    </source>
</reference>
<dbReference type="EMBL" id="LDJL01000011">
    <property type="protein sequence ID" value="KRG69044.1"/>
    <property type="molecule type" value="Genomic_DNA"/>
</dbReference>
<dbReference type="RefSeq" id="WP_057659108.1">
    <property type="nucleotide sequence ID" value="NZ_LDJL01000011.1"/>
</dbReference>
<evidence type="ECO:0000313" key="3">
    <source>
        <dbReference type="Proteomes" id="UP000052052"/>
    </source>
</evidence>
<sequence length="160" mass="17064">MNDSPDTPDPTPTSDDPDSAQAPPVASLIHIEFVDGVPHAHPRVAIVHAGDTIVWFTDPDCNEEFSIQLLDDAGAADPATKNVLGRERSSMADATSAAAPMLSRPRQTAILQLGLEMAQTNQTYMMRGVWPKGEDPLPPGGGTSQAIIIVKPPRMSLDDE</sequence>
<keyword evidence="3" id="KW-1185">Reference proteome</keyword>
<proteinExistence type="predicted"/>
<dbReference type="Proteomes" id="UP000052052">
    <property type="component" value="Unassembled WGS sequence"/>
</dbReference>
<dbReference type="STRING" id="344882.ABB29_11455"/>
<protein>
    <submittedName>
        <fullName evidence="2">Uncharacterized protein</fullName>
    </submittedName>
</protein>